<dbReference type="Proteomes" id="UP000193648">
    <property type="component" value="Unassembled WGS sequence"/>
</dbReference>
<dbReference type="SUPFAM" id="SSF51735">
    <property type="entry name" value="NAD(P)-binding Rossmann-fold domains"/>
    <property type="match status" value="1"/>
</dbReference>
<dbReference type="InterPro" id="IPR036291">
    <property type="entry name" value="NAD(P)-bd_dom_sf"/>
</dbReference>
<dbReference type="OrthoDB" id="10268090at2759"/>
<dbReference type="Gene3D" id="3.40.50.720">
    <property type="entry name" value="NAD(P)-binding Rossmann-like Domain"/>
    <property type="match status" value="1"/>
</dbReference>
<dbReference type="EMBL" id="MCFF01000020">
    <property type="protein sequence ID" value="ORZ14835.1"/>
    <property type="molecule type" value="Genomic_DNA"/>
</dbReference>
<keyword evidence="5" id="KW-1185">Reference proteome</keyword>
<evidence type="ECO:0000259" key="3">
    <source>
        <dbReference type="Pfam" id="PF03435"/>
    </source>
</evidence>
<reference evidence="4 5" key="1">
    <citation type="submission" date="2016-07" db="EMBL/GenBank/DDBJ databases">
        <title>Pervasive Adenine N6-methylation of Active Genes in Fungi.</title>
        <authorList>
            <consortium name="DOE Joint Genome Institute"/>
            <person name="Mondo S.J."/>
            <person name="Dannebaum R.O."/>
            <person name="Kuo R.C."/>
            <person name="Labutti K."/>
            <person name="Haridas S."/>
            <person name="Kuo A."/>
            <person name="Salamov A."/>
            <person name="Ahrendt S.R."/>
            <person name="Lipzen A."/>
            <person name="Sullivan W."/>
            <person name="Andreopoulos W.B."/>
            <person name="Clum A."/>
            <person name="Lindquist E."/>
            <person name="Daum C."/>
            <person name="Ramamoorthy G.K."/>
            <person name="Gryganskyi A."/>
            <person name="Culley D."/>
            <person name="Magnuson J.K."/>
            <person name="James T.Y."/>
            <person name="O'Malley M.A."/>
            <person name="Stajich J.E."/>
            <person name="Spatafora J.W."/>
            <person name="Visel A."/>
            <person name="Grigoriev I.V."/>
        </authorList>
    </citation>
    <scope>NUCLEOTIDE SEQUENCE [LARGE SCALE GENOMIC DNA]</scope>
    <source>
        <strain evidence="4 5">NRRL 3116</strain>
    </source>
</reference>
<dbReference type="InterPro" id="IPR005097">
    <property type="entry name" value="Sacchrp_dh_NADP-bd"/>
</dbReference>
<evidence type="ECO:0000313" key="5">
    <source>
        <dbReference type="Proteomes" id="UP000193648"/>
    </source>
</evidence>
<comment type="caution">
    <text evidence="4">The sequence shown here is derived from an EMBL/GenBank/DDBJ whole genome shotgun (WGS) entry which is preliminary data.</text>
</comment>
<dbReference type="Pfam" id="PF03435">
    <property type="entry name" value="Sacchrp_dh_NADP"/>
    <property type="match status" value="1"/>
</dbReference>
<dbReference type="RefSeq" id="XP_021880967.1">
    <property type="nucleotide sequence ID" value="XM_022024268.1"/>
</dbReference>
<dbReference type="PANTHER" id="PTHR12286:SF5">
    <property type="entry name" value="SACCHAROPINE DEHYDROGENASE-LIKE OXIDOREDUCTASE"/>
    <property type="match status" value="1"/>
</dbReference>
<evidence type="ECO:0000256" key="1">
    <source>
        <dbReference type="ARBA" id="ARBA00038048"/>
    </source>
</evidence>
<keyword evidence="2" id="KW-0812">Transmembrane</keyword>
<evidence type="ECO:0000256" key="2">
    <source>
        <dbReference type="SAM" id="Phobius"/>
    </source>
</evidence>
<proteinExistence type="inferred from homology"/>
<gene>
    <name evidence="4" type="ORF">BCR41DRAFT_354182</name>
</gene>
<dbReference type="PANTHER" id="PTHR12286">
    <property type="entry name" value="SACCHAROPINE DEHYDROGENASE-LIKE OXIDOREDUCTASE"/>
    <property type="match status" value="1"/>
</dbReference>
<dbReference type="InterPro" id="IPR051276">
    <property type="entry name" value="Saccharopine_DH-like_oxidrdct"/>
</dbReference>
<sequence length="426" mass="45913">MTAREFDIVLYGATGFTGLRTCQYLAQNYKQGVRWAIAGRSIPKLEEARQKLTAIDPALQNMVIIKADASNVESLGAMAARTKVVISTVGPFMKHGEPLVEACVKQKTHYVDSTGESPFVHNIIRKYHKDARDNKTILVPQCGFDSVPSEIGTKMVVDYLRKEYNLTTKSVKLSLVKARGAASGGTLASVCEVIESTNEGLGPTMDQNLLVPEEVASKITPAKVSAPTIFYDHDFQQWQAYFFMSSSNEKIVKRSHGLALEADGVGYGPNFSYSESMSTSGLFAATIATIGVGIGGAALAVGPIRRFVQKRFLPAPGTGPSDEDIAKGHFTIKVIGESDVPADVSGTSAESHAPVKVMAVVQGGEPGYSETCKYLAESALCLVQDEERIRSENRVQGGVLTPAYAFGQVLVDRLRSHDAKLTVSRL</sequence>
<feature type="transmembrane region" description="Helical" evidence="2">
    <location>
        <begin position="281"/>
        <end position="301"/>
    </location>
</feature>
<accession>A0A1Y2GLJ6</accession>
<protein>
    <submittedName>
        <fullName evidence="4">Saccharopine dehydrogenase</fullName>
    </submittedName>
</protein>
<dbReference type="GO" id="GO:0009247">
    <property type="term" value="P:glycolipid biosynthetic process"/>
    <property type="evidence" value="ECO:0007669"/>
    <property type="project" value="TreeGrafter"/>
</dbReference>
<evidence type="ECO:0000313" key="4">
    <source>
        <dbReference type="EMBL" id="ORZ14835.1"/>
    </source>
</evidence>
<comment type="similarity">
    <text evidence="1">Belongs to the saccharopine dehydrogenase family.</text>
</comment>
<dbReference type="GO" id="GO:0005886">
    <property type="term" value="C:plasma membrane"/>
    <property type="evidence" value="ECO:0007669"/>
    <property type="project" value="TreeGrafter"/>
</dbReference>
<feature type="domain" description="Saccharopine dehydrogenase NADP binding" evidence="3">
    <location>
        <begin position="8"/>
        <end position="138"/>
    </location>
</feature>
<keyword evidence="2" id="KW-1133">Transmembrane helix</keyword>
<organism evidence="4 5">
    <name type="scientific">Lobosporangium transversale</name>
    <dbReference type="NCBI Taxonomy" id="64571"/>
    <lineage>
        <taxon>Eukaryota</taxon>
        <taxon>Fungi</taxon>
        <taxon>Fungi incertae sedis</taxon>
        <taxon>Mucoromycota</taxon>
        <taxon>Mortierellomycotina</taxon>
        <taxon>Mortierellomycetes</taxon>
        <taxon>Mortierellales</taxon>
        <taxon>Mortierellaceae</taxon>
        <taxon>Lobosporangium</taxon>
    </lineage>
</organism>
<dbReference type="GeneID" id="33566112"/>
<dbReference type="InParanoid" id="A0A1Y2GLJ6"/>
<keyword evidence="2" id="KW-0472">Membrane</keyword>
<dbReference type="AlphaFoldDB" id="A0A1Y2GLJ6"/>
<name>A0A1Y2GLJ6_9FUNG</name>